<dbReference type="EMBL" id="JBBUTG010000029">
    <property type="protein sequence ID" value="MEK8034447.1"/>
    <property type="molecule type" value="Genomic_DNA"/>
</dbReference>
<keyword evidence="2" id="KW-1185">Reference proteome</keyword>
<name>A0ABU9BWU0_9BURK</name>
<comment type="caution">
    <text evidence="1">The sequence shown here is derived from an EMBL/GenBank/DDBJ whole genome shotgun (WGS) entry which is preliminary data.</text>
</comment>
<protein>
    <submittedName>
        <fullName evidence="1">Uncharacterized protein</fullName>
    </submittedName>
</protein>
<accession>A0ABU9BWU0</accession>
<sequence length="86" mass="9751">MAFSANQRKSLSEIYLPPVSDDAKAAQGYMGHDDFAVVEGALVRRFPVYKDGDLNAEPSGGVRQMQYRLTRGEANWQLRLERVIEY</sequence>
<reference evidence="1 2" key="1">
    <citation type="submission" date="2024-04" db="EMBL/GenBank/DDBJ databases">
        <title>Novel species of the genus Ideonella isolated from streams.</title>
        <authorList>
            <person name="Lu H."/>
        </authorList>
    </citation>
    <scope>NUCLEOTIDE SEQUENCE [LARGE SCALE GENOMIC DNA]</scope>
    <source>
        <strain evidence="1 2">DXS29W</strain>
    </source>
</reference>
<evidence type="ECO:0000313" key="1">
    <source>
        <dbReference type="EMBL" id="MEK8034447.1"/>
    </source>
</evidence>
<proteinExistence type="predicted"/>
<evidence type="ECO:0000313" key="2">
    <source>
        <dbReference type="Proteomes" id="UP001371218"/>
    </source>
</evidence>
<dbReference type="Proteomes" id="UP001371218">
    <property type="component" value="Unassembled WGS sequence"/>
</dbReference>
<organism evidence="1 2">
    <name type="scientific">Ideonella lacteola</name>
    <dbReference type="NCBI Taxonomy" id="2984193"/>
    <lineage>
        <taxon>Bacteria</taxon>
        <taxon>Pseudomonadati</taxon>
        <taxon>Pseudomonadota</taxon>
        <taxon>Betaproteobacteria</taxon>
        <taxon>Burkholderiales</taxon>
        <taxon>Sphaerotilaceae</taxon>
        <taxon>Ideonella</taxon>
    </lineage>
</organism>
<dbReference type="RefSeq" id="WP_341428876.1">
    <property type="nucleotide sequence ID" value="NZ_JBBUTG010000029.1"/>
</dbReference>
<gene>
    <name evidence="1" type="ORF">AACH06_26765</name>
</gene>